<comment type="cofactor">
    <cofactor evidence="1">
        <name>FAD</name>
        <dbReference type="ChEBI" id="CHEBI:57692"/>
    </cofactor>
</comment>
<sequence length="343" mass="38481">MKKQQYSVDKIIRESSTILSFFLKPKDGEPLADFKPGQFITIYVQPEGFEKPVSRSYTLSDRPGKDYYRITVKKEPRGVVSNFLHEQIVPGDWIEGTQPAGNFYLDEGTSAPVVLLSGGVGITPMMSMLEQLVFIHSKRKVYFLHSSTNQEVQPMAERLAEIKGRHAHALVNINHSRPTPGERQVIDYDVEGVITKDQLKATIANPATCIYYLCGPGGFMQTMYNYLIELGVPTAAIHYEFFGNAIQLEAPKLSQPLEPAYEVKFARTNKTTRWTGEYSNLLELAESMEIPVLSSCRMGTCLSCESRLITGEVKYDPEPFMETEQGQVLICCSQPTSDLVVDL</sequence>
<dbReference type="InterPro" id="IPR050415">
    <property type="entry name" value="MRET"/>
</dbReference>
<evidence type="ECO:0000256" key="2">
    <source>
        <dbReference type="ARBA" id="ARBA00022630"/>
    </source>
</evidence>
<dbReference type="InterPro" id="IPR039261">
    <property type="entry name" value="FNR_nucleotide-bd"/>
</dbReference>
<dbReference type="PRINTS" id="PR00410">
    <property type="entry name" value="PHEHYDRXLASE"/>
</dbReference>
<evidence type="ECO:0000256" key="5">
    <source>
        <dbReference type="ARBA" id="ARBA00022827"/>
    </source>
</evidence>
<dbReference type="InterPro" id="IPR001041">
    <property type="entry name" value="2Fe-2S_ferredoxin-type"/>
</dbReference>
<accession>A0ABW9RVH7</accession>
<dbReference type="InterPro" id="IPR036010">
    <property type="entry name" value="2Fe-2S_ferredoxin-like_sf"/>
</dbReference>
<evidence type="ECO:0000256" key="8">
    <source>
        <dbReference type="ARBA" id="ARBA00023014"/>
    </source>
</evidence>
<dbReference type="PANTHER" id="PTHR47354">
    <property type="entry name" value="NADH OXIDOREDUCTASE HCR"/>
    <property type="match status" value="1"/>
</dbReference>
<dbReference type="CDD" id="cd00207">
    <property type="entry name" value="fer2"/>
    <property type="match status" value="1"/>
</dbReference>
<dbReference type="PANTHER" id="PTHR47354:SF8">
    <property type="entry name" value="1,2-PHENYLACETYL-COA EPOXIDASE, SUBUNIT E"/>
    <property type="match status" value="1"/>
</dbReference>
<dbReference type="SUPFAM" id="SSF52343">
    <property type="entry name" value="Ferredoxin reductase-like, C-terminal NADP-linked domain"/>
    <property type="match status" value="1"/>
</dbReference>
<keyword evidence="6" id="KW-0560">Oxidoreductase</keyword>
<keyword evidence="8" id="KW-0411">Iron-sulfur</keyword>
<evidence type="ECO:0000256" key="6">
    <source>
        <dbReference type="ARBA" id="ARBA00023002"/>
    </source>
</evidence>
<proteinExistence type="predicted"/>
<evidence type="ECO:0000256" key="1">
    <source>
        <dbReference type="ARBA" id="ARBA00001974"/>
    </source>
</evidence>
<dbReference type="Pfam" id="PF00175">
    <property type="entry name" value="NAD_binding_1"/>
    <property type="match status" value="1"/>
</dbReference>
<dbReference type="PROSITE" id="PS51384">
    <property type="entry name" value="FAD_FR"/>
    <property type="match status" value="1"/>
</dbReference>
<dbReference type="PROSITE" id="PS51085">
    <property type="entry name" value="2FE2S_FER_2"/>
    <property type="match status" value="1"/>
</dbReference>
<dbReference type="InterPro" id="IPR001709">
    <property type="entry name" value="Flavoprot_Pyr_Nucl_cyt_Rdtase"/>
</dbReference>
<dbReference type="EMBL" id="SMLW01000658">
    <property type="protein sequence ID" value="MTI28244.1"/>
    <property type="molecule type" value="Genomic_DNA"/>
</dbReference>
<reference evidence="11 12" key="1">
    <citation type="submission" date="2019-02" db="EMBL/GenBank/DDBJ databases">
        <authorList>
            <person name="Goldberg S.R."/>
            <person name="Haltli B.A."/>
            <person name="Correa H."/>
            <person name="Russell K.G."/>
        </authorList>
    </citation>
    <scope>NUCLEOTIDE SEQUENCE [LARGE SCALE GENOMIC DNA]</scope>
    <source>
        <strain evidence="11 12">JCM 16186</strain>
    </source>
</reference>
<dbReference type="InterPro" id="IPR012675">
    <property type="entry name" value="Beta-grasp_dom_sf"/>
</dbReference>
<dbReference type="RefSeq" id="WP_155175588.1">
    <property type="nucleotide sequence ID" value="NZ_BAAAFL010000012.1"/>
</dbReference>
<evidence type="ECO:0000313" key="12">
    <source>
        <dbReference type="Proteomes" id="UP000798808"/>
    </source>
</evidence>
<gene>
    <name evidence="11" type="ORF">E1163_25030</name>
</gene>
<dbReference type="SUPFAM" id="SSF63380">
    <property type="entry name" value="Riboflavin synthase domain-like"/>
    <property type="match status" value="1"/>
</dbReference>
<dbReference type="Gene3D" id="2.40.30.10">
    <property type="entry name" value="Translation factors"/>
    <property type="match status" value="1"/>
</dbReference>
<dbReference type="Pfam" id="PF00970">
    <property type="entry name" value="FAD_binding_6"/>
    <property type="match status" value="1"/>
</dbReference>
<evidence type="ECO:0000256" key="7">
    <source>
        <dbReference type="ARBA" id="ARBA00023004"/>
    </source>
</evidence>
<dbReference type="PRINTS" id="PR00371">
    <property type="entry name" value="FPNCR"/>
</dbReference>
<name>A0ABW9RVH7_9BACT</name>
<keyword evidence="3" id="KW-0001">2Fe-2S</keyword>
<dbReference type="CDD" id="cd06184">
    <property type="entry name" value="flavohem_like_fad_nad_binding"/>
    <property type="match status" value="1"/>
</dbReference>
<dbReference type="Gene3D" id="3.10.20.30">
    <property type="match status" value="1"/>
</dbReference>
<dbReference type="InterPro" id="IPR008333">
    <property type="entry name" value="Cbr1-like_FAD-bd_dom"/>
</dbReference>
<evidence type="ECO:0000256" key="4">
    <source>
        <dbReference type="ARBA" id="ARBA00022723"/>
    </source>
</evidence>
<evidence type="ECO:0000256" key="3">
    <source>
        <dbReference type="ARBA" id="ARBA00022714"/>
    </source>
</evidence>
<keyword evidence="5" id="KW-0274">FAD</keyword>
<evidence type="ECO:0000259" key="9">
    <source>
        <dbReference type="PROSITE" id="PS51085"/>
    </source>
</evidence>
<dbReference type="InterPro" id="IPR017938">
    <property type="entry name" value="Riboflavin_synthase-like_b-brl"/>
</dbReference>
<dbReference type="InterPro" id="IPR017927">
    <property type="entry name" value="FAD-bd_FR_type"/>
</dbReference>
<protein>
    <submittedName>
        <fullName evidence="11">2Fe-2S iron-sulfur cluster binding domain-containing protein</fullName>
    </submittedName>
</protein>
<keyword evidence="4" id="KW-0479">Metal-binding</keyword>
<dbReference type="Gene3D" id="3.40.50.80">
    <property type="entry name" value="Nucleotide-binding domain of ferredoxin-NADP reductase (FNR) module"/>
    <property type="match status" value="1"/>
</dbReference>
<organism evidence="11 12">
    <name type="scientific">Fulvivirga kasyanovii</name>
    <dbReference type="NCBI Taxonomy" id="396812"/>
    <lineage>
        <taxon>Bacteria</taxon>
        <taxon>Pseudomonadati</taxon>
        <taxon>Bacteroidota</taxon>
        <taxon>Cytophagia</taxon>
        <taxon>Cytophagales</taxon>
        <taxon>Fulvivirgaceae</taxon>
        <taxon>Fulvivirga</taxon>
    </lineage>
</organism>
<evidence type="ECO:0000259" key="10">
    <source>
        <dbReference type="PROSITE" id="PS51384"/>
    </source>
</evidence>
<feature type="domain" description="FAD-binding FR-type" evidence="10">
    <location>
        <begin position="1"/>
        <end position="106"/>
    </location>
</feature>
<keyword evidence="2" id="KW-0285">Flavoprotein</keyword>
<dbReference type="InterPro" id="IPR001433">
    <property type="entry name" value="OxRdtase_FAD/NAD-bd"/>
</dbReference>
<dbReference type="Proteomes" id="UP000798808">
    <property type="component" value="Unassembled WGS sequence"/>
</dbReference>
<dbReference type="Pfam" id="PF00111">
    <property type="entry name" value="Fer2"/>
    <property type="match status" value="1"/>
</dbReference>
<feature type="domain" description="2Fe-2S ferredoxin-type" evidence="9">
    <location>
        <begin position="261"/>
        <end position="343"/>
    </location>
</feature>
<comment type="caution">
    <text evidence="11">The sequence shown here is derived from an EMBL/GenBank/DDBJ whole genome shotgun (WGS) entry which is preliminary data.</text>
</comment>
<evidence type="ECO:0000313" key="11">
    <source>
        <dbReference type="EMBL" id="MTI28244.1"/>
    </source>
</evidence>
<keyword evidence="7" id="KW-0408">Iron</keyword>
<keyword evidence="12" id="KW-1185">Reference proteome</keyword>
<dbReference type="SUPFAM" id="SSF54292">
    <property type="entry name" value="2Fe-2S ferredoxin-like"/>
    <property type="match status" value="1"/>
</dbReference>